<feature type="compositionally biased region" description="Basic residues" evidence="1">
    <location>
        <begin position="44"/>
        <end position="56"/>
    </location>
</feature>
<accession>A0AAV3YEF4</accession>
<feature type="compositionally biased region" description="Basic and acidic residues" evidence="1">
    <location>
        <begin position="1"/>
        <end position="28"/>
    </location>
</feature>
<reference evidence="2 3" key="1">
    <citation type="journal article" date="2021" name="Elife">
        <title>Chloroplast acquisition without the gene transfer in kleptoplastic sea slugs, Plakobranchus ocellatus.</title>
        <authorList>
            <person name="Maeda T."/>
            <person name="Takahashi S."/>
            <person name="Yoshida T."/>
            <person name="Shimamura S."/>
            <person name="Takaki Y."/>
            <person name="Nagai Y."/>
            <person name="Toyoda A."/>
            <person name="Suzuki Y."/>
            <person name="Arimoto A."/>
            <person name="Ishii H."/>
            <person name="Satoh N."/>
            <person name="Nishiyama T."/>
            <person name="Hasebe M."/>
            <person name="Maruyama T."/>
            <person name="Minagawa J."/>
            <person name="Obokata J."/>
            <person name="Shigenobu S."/>
        </authorList>
    </citation>
    <scope>NUCLEOTIDE SEQUENCE [LARGE SCALE GENOMIC DNA]</scope>
</reference>
<name>A0AAV3YEF4_9GAST</name>
<dbReference type="EMBL" id="BLXT01000921">
    <property type="protein sequence ID" value="GFN81241.1"/>
    <property type="molecule type" value="Genomic_DNA"/>
</dbReference>
<evidence type="ECO:0000313" key="3">
    <source>
        <dbReference type="Proteomes" id="UP000735302"/>
    </source>
</evidence>
<protein>
    <submittedName>
        <fullName evidence="2">Uncharacterized protein</fullName>
    </submittedName>
</protein>
<proteinExistence type="predicted"/>
<sequence length="123" mass="14353">MSKEVAEDVEKKREKKEKGGREKGQMGEKEEDEEEREMEEKDKKSRRKRRMKRSERRKNSGNLWTHLGEEKEKPMKSWRGRAELDSMHAPVNPARPQLSITPASPATWVPPLASPEGSCRLER</sequence>
<gene>
    <name evidence="2" type="ORF">PoB_000774700</name>
</gene>
<evidence type="ECO:0000313" key="2">
    <source>
        <dbReference type="EMBL" id="GFN81241.1"/>
    </source>
</evidence>
<comment type="caution">
    <text evidence="2">The sequence shown here is derived from an EMBL/GenBank/DDBJ whole genome shotgun (WGS) entry which is preliminary data.</text>
</comment>
<organism evidence="2 3">
    <name type="scientific">Plakobranchus ocellatus</name>
    <dbReference type="NCBI Taxonomy" id="259542"/>
    <lineage>
        <taxon>Eukaryota</taxon>
        <taxon>Metazoa</taxon>
        <taxon>Spiralia</taxon>
        <taxon>Lophotrochozoa</taxon>
        <taxon>Mollusca</taxon>
        <taxon>Gastropoda</taxon>
        <taxon>Heterobranchia</taxon>
        <taxon>Euthyneura</taxon>
        <taxon>Panpulmonata</taxon>
        <taxon>Sacoglossa</taxon>
        <taxon>Placobranchoidea</taxon>
        <taxon>Plakobranchidae</taxon>
        <taxon>Plakobranchus</taxon>
    </lineage>
</organism>
<feature type="compositionally biased region" description="Basic and acidic residues" evidence="1">
    <location>
        <begin position="67"/>
        <end position="86"/>
    </location>
</feature>
<dbReference type="Proteomes" id="UP000735302">
    <property type="component" value="Unassembled WGS sequence"/>
</dbReference>
<feature type="region of interest" description="Disordered" evidence="1">
    <location>
        <begin position="1"/>
        <end position="123"/>
    </location>
</feature>
<keyword evidence="3" id="KW-1185">Reference proteome</keyword>
<dbReference type="AlphaFoldDB" id="A0AAV3YEF4"/>
<evidence type="ECO:0000256" key="1">
    <source>
        <dbReference type="SAM" id="MobiDB-lite"/>
    </source>
</evidence>